<dbReference type="KEGG" id="prel:PRELSG_1224600"/>
<keyword evidence="3" id="KW-1185">Reference proteome</keyword>
<proteinExistence type="predicted"/>
<keyword evidence="1" id="KW-1133">Transmembrane helix</keyword>
<keyword evidence="1" id="KW-0812">Transmembrane</keyword>
<dbReference type="RefSeq" id="XP_028534362.1">
    <property type="nucleotide sequence ID" value="XM_028678032.1"/>
</dbReference>
<dbReference type="VEuPathDB" id="PlasmoDB:PRELSG_1224600"/>
<keyword evidence="1" id="KW-0472">Membrane</keyword>
<reference evidence="2 3" key="1">
    <citation type="submission" date="2015-04" db="EMBL/GenBank/DDBJ databases">
        <authorList>
            <consortium name="Pathogen Informatics"/>
        </authorList>
    </citation>
    <scope>NUCLEOTIDE SEQUENCE [LARGE SCALE GENOMIC DNA]</scope>
    <source>
        <strain evidence="2 3">SGS1</strain>
    </source>
</reference>
<gene>
    <name evidence="2" type="ORF">PRELSG_1224600</name>
</gene>
<accession>A0A1J1HCP3</accession>
<dbReference type="OrthoDB" id="376398at2759"/>
<dbReference type="AlphaFoldDB" id="A0A1J1HCP3"/>
<evidence type="ECO:0000313" key="2">
    <source>
        <dbReference type="EMBL" id="CRH01362.1"/>
    </source>
</evidence>
<dbReference type="EMBL" id="LN835307">
    <property type="protein sequence ID" value="CRH01362.1"/>
    <property type="molecule type" value="Genomic_DNA"/>
</dbReference>
<dbReference type="GeneID" id="39737490"/>
<feature type="transmembrane region" description="Helical" evidence="1">
    <location>
        <begin position="213"/>
        <end position="232"/>
    </location>
</feature>
<dbReference type="Proteomes" id="UP000220158">
    <property type="component" value="Chromosome 12"/>
</dbReference>
<organism evidence="2 3">
    <name type="scientific">Plasmodium relictum</name>
    <dbReference type="NCBI Taxonomy" id="85471"/>
    <lineage>
        <taxon>Eukaryota</taxon>
        <taxon>Sar</taxon>
        <taxon>Alveolata</taxon>
        <taxon>Apicomplexa</taxon>
        <taxon>Aconoidasida</taxon>
        <taxon>Haemosporida</taxon>
        <taxon>Plasmodiidae</taxon>
        <taxon>Plasmodium</taxon>
        <taxon>Plasmodium (Haemamoeba)</taxon>
    </lineage>
</organism>
<evidence type="ECO:0000256" key="1">
    <source>
        <dbReference type="SAM" id="Phobius"/>
    </source>
</evidence>
<sequence length="397" mass="48405">MKEGKGKFDYKNEKIYVIYDEIYDIYIKEKKKKNYYCKILRFLDPSVLILKILSEIYNLNDMIEYVSCSSFQMVMTHTYINGEKKSIYETLLILYSINKSKLEINNYIFNNSLIENIDDDTINLNLYYILNEFNDIYEYFLILYKNCYENYTRKFFINKDYNLIKGYIKLQALKNYVSKKYKNVSFDTILNKFIKLLIFFTKIKNDYIQIECVIFYVYFYIFLNIPIYLYPWNNISDQLNKRIFNDGNVNMIANIIEKNKNNFFSLILNRTVETNKYYETYDFNIALFINNEYEKHDDISLNQDEIVSGDLYINMLSKNKEHFINLNEYNLLKDIGYNSLKQFYIPHFYYLTILKKMFVFNKKMQIMQHLFHVLIKYLINMDKYYKNNIKKVNKVIT</sequence>
<name>A0A1J1HCP3_PLARL</name>
<evidence type="ECO:0000313" key="3">
    <source>
        <dbReference type="Proteomes" id="UP000220158"/>
    </source>
</evidence>
<protein>
    <submittedName>
        <fullName evidence="2">Uncharacterized protein</fullName>
    </submittedName>
</protein>